<keyword evidence="1" id="KW-0812">Transmembrane</keyword>
<reference evidence="3" key="1">
    <citation type="submission" date="2015-07" db="EMBL/GenBank/DDBJ databases">
        <title>Near-Complete Genome Sequence of the Cellulolytic Bacterium Bacteroides (Pseudobacteroides) cellulosolvens ATCC 35603.</title>
        <authorList>
            <person name="Dassa B."/>
            <person name="Utturkar S.M."/>
            <person name="Klingeman D.M."/>
            <person name="Hurt R.A."/>
            <person name="Keller M."/>
            <person name="Xu J."/>
            <person name="Reddy Y.H.K."/>
            <person name="Borovok I."/>
            <person name="Grinberg I.R."/>
            <person name="Lamed R."/>
            <person name="Zhivin O."/>
            <person name="Bayer E.A."/>
            <person name="Brown S.D."/>
        </authorList>
    </citation>
    <scope>NUCLEOTIDE SEQUENCE [LARGE SCALE GENOMIC DNA]</scope>
    <source>
        <strain evidence="3">DSM 2933</strain>
    </source>
</reference>
<organism evidence="2 3">
    <name type="scientific">Pseudobacteroides cellulosolvens ATCC 35603 = DSM 2933</name>
    <dbReference type="NCBI Taxonomy" id="398512"/>
    <lineage>
        <taxon>Bacteria</taxon>
        <taxon>Bacillati</taxon>
        <taxon>Bacillota</taxon>
        <taxon>Clostridia</taxon>
        <taxon>Eubacteriales</taxon>
        <taxon>Oscillospiraceae</taxon>
        <taxon>Pseudobacteroides</taxon>
    </lineage>
</organism>
<protein>
    <submittedName>
        <fullName evidence="2">Uncharacterized protein</fullName>
    </submittedName>
</protein>
<feature type="transmembrane region" description="Helical" evidence="1">
    <location>
        <begin position="213"/>
        <end position="231"/>
    </location>
</feature>
<keyword evidence="3" id="KW-1185">Reference proteome</keyword>
<feature type="transmembrane region" description="Helical" evidence="1">
    <location>
        <begin position="153"/>
        <end position="176"/>
    </location>
</feature>
<name>A0A0L6JSM3_9FIRM</name>
<keyword evidence="1" id="KW-1133">Transmembrane helix</keyword>
<dbReference type="AlphaFoldDB" id="A0A0L6JSM3"/>
<evidence type="ECO:0000313" key="2">
    <source>
        <dbReference type="EMBL" id="KNY28808.1"/>
    </source>
</evidence>
<feature type="transmembrane region" description="Helical" evidence="1">
    <location>
        <begin position="12"/>
        <end position="32"/>
    </location>
</feature>
<gene>
    <name evidence="2" type="ORF">Bccel_4082</name>
</gene>
<feature type="transmembrane region" description="Helical" evidence="1">
    <location>
        <begin position="38"/>
        <end position="57"/>
    </location>
</feature>
<feature type="transmembrane region" description="Helical" evidence="1">
    <location>
        <begin position="188"/>
        <end position="207"/>
    </location>
</feature>
<accession>A0A0L6JSM3</accession>
<comment type="caution">
    <text evidence="2">The sequence shown here is derived from an EMBL/GenBank/DDBJ whole genome shotgun (WGS) entry which is preliminary data.</text>
</comment>
<evidence type="ECO:0000313" key="3">
    <source>
        <dbReference type="Proteomes" id="UP000036923"/>
    </source>
</evidence>
<dbReference type="EMBL" id="LGTC01000001">
    <property type="protein sequence ID" value="KNY28808.1"/>
    <property type="molecule type" value="Genomic_DNA"/>
</dbReference>
<dbReference type="Proteomes" id="UP000036923">
    <property type="component" value="Unassembled WGS sequence"/>
</dbReference>
<dbReference type="STRING" id="398512.Bccel_4082"/>
<sequence length="247" mass="28913">MKSKLNNPNPFKTYYFILAIFFSVICLISTSLHYTEVASGNFLTWSSWLLSVGFLFLYSKEPGNFKFDLSVFKSKRLLLYLILTCGFFITHLWNFSNLPWSDKGLFDDGAWDIYFAKERIFTDQPFQAAFFDDVGLISREVVFHYYITFFFKLFGYNLLVFNIALTVLGYITFMFTTLLAERLFNKKSITIFTAIVMNFFPLHFMHMYAGHRYAMAAPMIMASVYFSYTGFSMKNKIRLALGHCLQH</sequence>
<keyword evidence="1" id="KW-0472">Membrane</keyword>
<feature type="transmembrane region" description="Helical" evidence="1">
    <location>
        <begin position="77"/>
        <end position="95"/>
    </location>
</feature>
<proteinExistence type="predicted"/>
<dbReference type="RefSeq" id="WP_160317745.1">
    <property type="nucleotide sequence ID" value="NZ_LGTC01000001.1"/>
</dbReference>
<evidence type="ECO:0000256" key="1">
    <source>
        <dbReference type="SAM" id="Phobius"/>
    </source>
</evidence>